<dbReference type="PANTHER" id="PTHR21567:SF9">
    <property type="entry name" value="CLIP-ASSOCIATING PROTEIN"/>
    <property type="match status" value="1"/>
</dbReference>
<evidence type="ECO:0000256" key="6">
    <source>
        <dbReference type="SAM" id="MobiDB-lite"/>
    </source>
</evidence>
<dbReference type="GO" id="GO:0005881">
    <property type="term" value="C:cytoplasmic microtubule"/>
    <property type="evidence" value="ECO:0007669"/>
    <property type="project" value="TreeGrafter"/>
</dbReference>
<evidence type="ECO:0000256" key="3">
    <source>
        <dbReference type="ARBA" id="ARBA00022737"/>
    </source>
</evidence>
<dbReference type="Pfam" id="PF12348">
    <property type="entry name" value="CLASP_N"/>
    <property type="match status" value="1"/>
</dbReference>
<dbReference type="Pfam" id="PF21040">
    <property type="entry name" value="CEP104-like_TOG"/>
    <property type="match status" value="1"/>
</dbReference>
<dbReference type="SUPFAM" id="SSF48371">
    <property type="entry name" value="ARM repeat"/>
    <property type="match status" value="2"/>
</dbReference>
<evidence type="ECO:0000259" key="7">
    <source>
        <dbReference type="SMART" id="SM01349"/>
    </source>
</evidence>
<dbReference type="SMART" id="SM01349">
    <property type="entry name" value="TOG"/>
    <property type="match status" value="4"/>
</dbReference>
<keyword evidence="9" id="KW-1185">Reference proteome</keyword>
<dbReference type="EMBL" id="JANAVB010045019">
    <property type="protein sequence ID" value="KAJ6790778.1"/>
    <property type="molecule type" value="Genomic_DNA"/>
</dbReference>
<dbReference type="GO" id="GO:0005819">
    <property type="term" value="C:spindle"/>
    <property type="evidence" value="ECO:0007669"/>
    <property type="project" value="UniProtKB-ARBA"/>
</dbReference>
<name>A0AAX6DGB6_IRIPA</name>
<feature type="region of interest" description="Disordered" evidence="6">
    <location>
        <begin position="606"/>
        <end position="627"/>
    </location>
</feature>
<dbReference type="InterPro" id="IPR016024">
    <property type="entry name" value="ARM-type_fold"/>
</dbReference>
<dbReference type="InterPro" id="IPR011989">
    <property type="entry name" value="ARM-like"/>
</dbReference>
<dbReference type="PROSITE" id="PS50077">
    <property type="entry name" value="HEAT_REPEAT"/>
    <property type="match status" value="2"/>
</dbReference>
<comment type="subcellular location">
    <subcellularLocation>
        <location evidence="1">Cytoplasm</location>
        <location evidence="1">Cytoskeleton</location>
    </subcellularLocation>
</comment>
<dbReference type="GO" id="GO:0000226">
    <property type="term" value="P:microtubule cytoskeleton organization"/>
    <property type="evidence" value="ECO:0007669"/>
    <property type="project" value="TreeGrafter"/>
</dbReference>
<proteinExistence type="predicted"/>
<keyword evidence="4" id="KW-0206">Cytoskeleton</keyword>
<dbReference type="GO" id="GO:0000278">
    <property type="term" value="P:mitotic cell cycle"/>
    <property type="evidence" value="ECO:0007669"/>
    <property type="project" value="UniProtKB-ARBA"/>
</dbReference>
<feature type="domain" description="TOG" evidence="7">
    <location>
        <begin position="1199"/>
        <end position="1437"/>
    </location>
</feature>
<dbReference type="InterPro" id="IPR034085">
    <property type="entry name" value="TOG"/>
</dbReference>
<dbReference type="Gene3D" id="1.25.10.10">
    <property type="entry name" value="Leucine-rich Repeat Variant"/>
    <property type="match status" value="4"/>
</dbReference>
<evidence type="ECO:0000256" key="1">
    <source>
        <dbReference type="ARBA" id="ARBA00004245"/>
    </source>
</evidence>
<dbReference type="InterPro" id="IPR024395">
    <property type="entry name" value="CLASP_N_dom"/>
</dbReference>
<feature type="domain" description="TOG" evidence="7">
    <location>
        <begin position="270"/>
        <end position="509"/>
    </location>
</feature>
<evidence type="ECO:0000256" key="4">
    <source>
        <dbReference type="ARBA" id="ARBA00023212"/>
    </source>
</evidence>
<dbReference type="PANTHER" id="PTHR21567">
    <property type="entry name" value="CLASP"/>
    <property type="match status" value="1"/>
</dbReference>
<gene>
    <name evidence="8" type="ORF">M6B38_248340</name>
</gene>
<dbReference type="GO" id="GO:1902903">
    <property type="term" value="P:regulation of supramolecular fiber organization"/>
    <property type="evidence" value="ECO:0007669"/>
    <property type="project" value="UniProtKB-ARBA"/>
</dbReference>
<dbReference type="InterPro" id="IPR048491">
    <property type="entry name" value="XMAP215_CLASP_TOG"/>
</dbReference>
<feature type="region of interest" description="Disordered" evidence="6">
    <location>
        <begin position="233"/>
        <end position="262"/>
    </location>
</feature>
<organism evidence="8 9">
    <name type="scientific">Iris pallida</name>
    <name type="common">Sweet iris</name>
    <dbReference type="NCBI Taxonomy" id="29817"/>
    <lineage>
        <taxon>Eukaryota</taxon>
        <taxon>Viridiplantae</taxon>
        <taxon>Streptophyta</taxon>
        <taxon>Embryophyta</taxon>
        <taxon>Tracheophyta</taxon>
        <taxon>Spermatophyta</taxon>
        <taxon>Magnoliopsida</taxon>
        <taxon>Liliopsida</taxon>
        <taxon>Asparagales</taxon>
        <taxon>Iridaceae</taxon>
        <taxon>Iridoideae</taxon>
        <taxon>Irideae</taxon>
        <taxon>Iris</taxon>
    </lineage>
</organism>
<comment type="caution">
    <text evidence="8">The sequence shown here is derived from an EMBL/GenBank/DDBJ whole genome shotgun (WGS) entry which is preliminary data.</text>
</comment>
<dbReference type="InterPro" id="IPR021133">
    <property type="entry name" value="HEAT_type_2"/>
</dbReference>
<protein>
    <submittedName>
        <fullName evidence="8">CLIP-associated protein</fullName>
    </submittedName>
</protein>
<feature type="repeat" description="HEAT" evidence="5">
    <location>
        <begin position="160"/>
        <end position="198"/>
    </location>
</feature>
<evidence type="ECO:0000256" key="2">
    <source>
        <dbReference type="ARBA" id="ARBA00022490"/>
    </source>
</evidence>
<dbReference type="Pfam" id="PF21041">
    <property type="entry name" value="XMAP215_CLASP_TOG"/>
    <property type="match status" value="1"/>
</dbReference>
<dbReference type="GO" id="GO:0031110">
    <property type="term" value="P:regulation of microtubule polymerization or depolymerization"/>
    <property type="evidence" value="ECO:0007669"/>
    <property type="project" value="UniProtKB-ARBA"/>
</dbReference>
<reference evidence="8" key="1">
    <citation type="journal article" date="2023" name="GigaByte">
        <title>Genome assembly of the bearded iris, Iris pallida Lam.</title>
        <authorList>
            <person name="Bruccoleri R.E."/>
            <person name="Oakeley E.J."/>
            <person name="Faust A.M.E."/>
            <person name="Altorfer M."/>
            <person name="Dessus-Babus S."/>
            <person name="Burckhardt D."/>
            <person name="Oertli M."/>
            <person name="Naumann U."/>
            <person name="Petersen F."/>
            <person name="Wong J."/>
        </authorList>
    </citation>
    <scope>NUCLEOTIDE SEQUENCE</scope>
    <source>
        <strain evidence="8">GSM-AAB239-AS_SAM_17_03QT</strain>
    </source>
</reference>
<feature type="repeat" description="HEAT" evidence="5">
    <location>
        <begin position="83"/>
        <end position="121"/>
    </location>
</feature>
<dbReference type="Proteomes" id="UP001140949">
    <property type="component" value="Unassembled WGS sequence"/>
</dbReference>
<evidence type="ECO:0000256" key="5">
    <source>
        <dbReference type="PROSITE-ProRule" id="PRU00103"/>
    </source>
</evidence>
<reference evidence="8" key="2">
    <citation type="submission" date="2023-04" db="EMBL/GenBank/DDBJ databases">
        <authorList>
            <person name="Bruccoleri R.E."/>
            <person name="Oakeley E.J."/>
            <person name="Faust A.-M."/>
            <person name="Dessus-Babus S."/>
            <person name="Altorfer M."/>
            <person name="Burckhardt D."/>
            <person name="Oertli M."/>
            <person name="Naumann U."/>
            <person name="Petersen F."/>
            <person name="Wong J."/>
        </authorList>
    </citation>
    <scope>NUCLEOTIDE SEQUENCE</scope>
    <source>
        <strain evidence="8">GSM-AAB239-AS_SAM_17_03QT</strain>
        <tissue evidence="8">Leaf</tissue>
    </source>
</reference>
<evidence type="ECO:0000313" key="9">
    <source>
        <dbReference type="Proteomes" id="UP001140949"/>
    </source>
</evidence>
<evidence type="ECO:0000313" key="8">
    <source>
        <dbReference type="EMBL" id="KAJ6790778.1"/>
    </source>
</evidence>
<dbReference type="GO" id="GO:0008017">
    <property type="term" value="F:microtubule binding"/>
    <property type="evidence" value="ECO:0007669"/>
    <property type="project" value="TreeGrafter"/>
</dbReference>
<sequence>MEEALEMVRAKDTKERMAGVERLHQFLESSTRTLSSSEVTSLVDASMDLLRDNNFRISQGALQALSSAAVLSGDHLKLHFNGMVPSVVERLGDGKQPVRDAARQLLITLMEVSSPTIIVERAGSYAWNHKSWRVREEFARTVATAVGLFASTELPLQRVLFPPILQLLNDSNHSVREAAAACVEEMYTQVGPQFREELQRHQLPSSMMKEINARLEKIEPKVRLSDGVGTHFTPLEMKPYNSNQKRGSPRAKSTPRDSSLYGGEIDVTEKPVEPIKVYSERELTREFEKIASTLIPEKDWSLRIAAMQRIEGLVIGGAADYPSFPMLLKQLVTPLTTQLSDRRSSIVKQACHLLNLLSKELLGDFEACAEMFIPVLFKLVVITVLVIAESADNCIKTMLRNCKVARVLPRLVDSAKNDRNAVLRARCCEYALLILEYWADASEIQRSADLYEDLIKCCVADAMSEVRSTARTCYRMFTKTWPERSRRLFLSFDPVIQRIINDEDGGPHKRYASPSLREREQLLRASSYTPTSKVPGYGTSAIVAMDRSSSIASGTSLSSGSLLLAQTKPLGNASERSLESMLHASKQKVSAIESLLRGINISDKQKSSITHSTGMDLGVDPPSSRDPPIPPTISNSNNLLYSSVLGDLTTGDITKGGLRNENSELTNLINAQNRDSSKSSYQSKLSSDSLSALSLAYTAKRSTGRLHEGGIIDDNSDTRYSKRSANLQLEKQYLDTTYRDSSYRDSHNNYVPNFQRPLLRKQVTGRISSSGRNSFDDSQVIISDMPSYMDGPASLGDALSDGLNPSSDWVARVSAFNYLRNLLQQGPKGVQEVTQNFEKVMKLFFRHLDDPHHKVAQASLSTLAEIIPACRKMFESYLERILPYVFSRLIDPKELVRQPCCTTLEIVGKTYSVDSLLPALLRSLDEQRSPKAKLAVIDFANKSVNKHATNSDGYSNSGFLKLWLAKLAPLINDKNTKLKEASISGIISVYTHFDSAAVLNFILSLSIQEQNSLRRALKQYTPRIEVDLMNFLQSKRERQRSKSLYDQSDVGGTSSEEGYFGSSKMIHLLGRYSAGSVDSDGGRKWSSMQESTRMDTSIGLATSDETKHPYHNLELDSDTNVLVHKSRELKCDANIALECSGTRTSYREKEDCSNECDSSLETPRLDINRFVSYNGTRASGLTLSDENMQDILMQEKLSSVNNNRQEDIGPSIPQILHQICNDNNDNATLNKCEALQQLVEASAVNNSAVWNKYFNQILTAVLEVLDDPDSSTRELALSLIAGMINNQKEAMEDSVEIVIEKLLHATKDLVPKVSNEANQCLSTILAQYNPFRCLAVIVPLLVSDDEKTLVVCINCLTKLVGRLSQEELMTQLPSFLPAVFDAFRNQSPDVRKTVVFCLVDIYIMLGKAFLPYLEGLSSTQLRLVTMYANRISQARSGTTIDANHG</sequence>
<keyword evidence="3" id="KW-0677">Repeat</keyword>
<keyword evidence="2" id="KW-0963">Cytoplasm</keyword>
<feature type="domain" description="TOG" evidence="7">
    <location>
        <begin position="784"/>
        <end position="1026"/>
    </location>
</feature>
<accession>A0AAX6DGB6</accession>
<feature type="domain" description="TOG" evidence="7">
    <location>
        <begin position="2"/>
        <end position="224"/>
    </location>
</feature>
<dbReference type="FunFam" id="1.25.10.10:FF:000580">
    <property type="entry name" value="Protein peg1"/>
    <property type="match status" value="1"/>
</dbReference>